<comment type="caution">
    <text evidence="1">The sequence shown here is derived from an EMBL/GenBank/DDBJ whole genome shotgun (WGS) entry which is preliminary data.</text>
</comment>
<dbReference type="EMBL" id="JAVDBT010000019">
    <property type="protein sequence ID" value="MDQ2067940.1"/>
    <property type="molecule type" value="Genomic_DNA"/>
</dbReference>
<dbReference type="InterPro" id="IPR029058">
    <property type="entry name" value="AB_hydrolase_fold"/>
</dbReference>
<dbReference type="Proteomes" id="UP001239680">
    <property type="component" value="Unassembled WGS sequence"/>
</dbReference>
<sequence length="262" mass="28779">MSDVHTPPPLIALWPGAEVVFDRAWLSLPDGRAGELSDLALDPAALADLPLVIFQTGSTDRGQDKAVAQWFNGLGLAFLAPRSHLVPNRISYQSPAPMEVYQRVHDLRRKEIDYCLYRLQKAGLFDLDRLAVIGLSEGAVAAATWRPQRNCPRVILAWSMEDSYFGRDMTFPHDINCPILNVIGAKDPFFGAQGSLASTDQVIGHGAEVLADYPNTKVILYPNCGHRVADDPQCEADVVNFVVQHLAPAGLCRPKNPQQRTA</sequence>
<reference evidence="1 2" key="1">
    <citation type="submission" date="2023-08" db="EMBL/GenBank/DDBJ databases">
        <title>Characterization of two Paracoccaceae strains isolated from Phycosphere and proposal of Xinfangfangia lacusdiani sp. nov.</title>
        <authorList>
            <person name="Deng Y."/>
            <person name="Zhang Y.Q."/>
        </authorList>
    </citation>
    <scope>NUCLEOTIDE SEQUENCE [LARGE SCALE GENOMIC DNA]</scope>
    <source>
        <strain evidence="1 2">CPCC 101601</strain>
    </source>
</reference>
<name>A0ABU0W1P1_9RHOB</name>
<evidence type="ECO:0008006" key="3">
    <source>
        <dbReference type="Google" id="ProtNLM"/>
    </source>
</evidence>
<dbReference type="SUPFAM" id="SSF53474">
    <property type="entry name" value="alpha/beta-Hydrolases"/>
    <property type="match status" value="1"/>
</dbReference>
<dbReference type="Gene3D" id="3.40.50.1820">
    <property type="entry name" value="alpha/beta hydrolase"/>
    <property type="match status" value="1"/>
</dbReference>
<evidence type="ECO:0000313" key="1">
    <source>
        <dbReference type="EMBL" id="MDQ2067940.1"/>
    </source>
</evidence>
<organism evidence="1 2">
    <name type="scientific">Pseudogemmobacter lacusdianii</name>
    <dbReference type="NCBI Taxonomy" id="3069608"/>
    <lineage>
        <taxon>Bacteria</taxon>
        <taxon>Pseudomonadati</taxon>
        <taxon>Pseudomonadota</taxon>
        <taxon>Alphaproteobacteria</taxon>
        <taxon>Rhodobacterales</taxon>
        <taxon>Paracoccaceae</taxon>
        <taxon>Pseudogemmobacter</taxon>
    </lineage>
</organism>
<proteinExistence type="predicted"/>
<accession>A0ABU0W1P1</accession>
<evidence type="ECO:0000313" key="2">
    <source>
        <dbReference type="Proteomes" id="UP001239680"/>
    </source>
</evidence>
<gene>
    <name evidence="1" type="ORF">Q9295_16320</name>
</gene>
<protein>
    <recommendedName>
        <fullName evidence="3">Dienelactone hydrolase domain-containing protein</fullName>
    </recommendedName>
</protein>
<keyword evidence="2" id="KW-1185">Reference proteome</keyword>
<dbReference type="RefSeq" id="WP_306681652.1">
    <property type="nucleotide sequence ID" value="NZ_JAVDBT010000019.1"/>
</dbReference>